<dbReference type="PROSITE" id="PS51257">
    <property type="entry name" value="PROKAR_LIPOPROTEIN"/>
    <property type="match status" value="1"/>
</dbReference>
<reference evidence="2 3" key="1">
    <citation type="submission" date="2020-03" db="EMBL/GenBank/DDBJ databases">
        <title>Complete genome sequence of Shewanella sp.</title>
        <authorList>
            <person name="Kim Y.-S."/>
            <person name="Kim S.-J."/>
            <person name="Jung H.-K."/>
            <person name="Kim K.-H."/>
        </authorList>
    </citation>
    <scope>NUCLEOTIDE SEQUENCE [LARGE SCALE GENOMIC DNA]</scope>
    <source>
        <strain evidence="2 3">PN3F2</strain>
    </source>
</reference>
<dbReference type="InterPro" id="IPR005619">
    <property type="entry name" value="Uncharacterised_YajG"/>
</dbReference>
<organism evidence="2 3">
    <name type="scientific">Shewanella aestuarii</name>
    <dbReference type="NCBI Taxonomy" id="1028752"/>
    <lineage>
        <taxon>Bacteria</taxon>
        <taxon>Pseudomonadati</taxon>
        <taxon>Pseudomonadota</taxon>
        <taxon>Gammaproteobacteria</taxon>
        <taxon>Alteromonadales</taxon>
        <taxon>Shewanellaceae</taxon>
        <taxon>Shewanella</taxon>
    </lineage>
</organism>
<feature type="signal peptide" evidence="1">
    <location>
        <begin position="1"/>
        <end position="18"/>
    </location>
</feature>
<sequence>MKITVPTLVSVLLLSACASHEPTHIALNPSLGSVSLQTENDIPVFVEVIDTRTKNFIVQFDQAPKPPRLVSASEPVRLQLESLFRSGMRKAGYVIDPAATKKVQFQLAYLLTDVTDNTFNYEAKTRLVINVKAQNARQELTKSFSGNGFLKGPLSPDFATLELDINKLINKLTSDILNDTELHQFLNQ</sequence>
<evidence type="ECO:0000256" key="1">
    <source>
        <dbReference type="SAM" id="SignalP"/>
    </source>
</evidence>
<keyword evidence="1" id="KW-0732">Signal</keyword>
<dbReference type="RefSeq" id="WP_167675755.1">
    <property type="nucleotide sequence ID" value="NZ_CP050313.1"/>
</dbReference>
<keyword evidence="3" id="KW-1185">Reference proteome</keyword>
<accession>A0A6G9QGS8</accession>
<dbReference type="EMBL" id="CP050313">
    <property type="protein sequence ID" value="QIR13730.1"/>
    <property type="molecule type" value="Genomic_DNA"/>
</dbReference>
<evidence type="ECO:0000313" key="2">
    <source>
        <dbReference type="EMBL" id="QIR13730.1"/>
    </source>
</evidence>
<evidence type="ECO:0000313" key="3">
    <source>
        <dbReference type="Proteomes" id="UP000502608"/>
    </source>
</evidence>
<dbReference type="KEGG" id="saes:HBH39_03785"/>
<dbReference type="Proteomes" id="UP000502608">
    <property type="component" value="Chromosome"/>
</dbReference>
<protein>
    <recommendedName>
        <fullName evidence="4">Lipoprotein</fullName>
    </recommendedName>
</protein>
<feature type="chain" id="PRO_5026301341" description="Lipoprotein" evidence="1">
    <location>
        <begin position="19"/>
        <end position="188"/>
    </location>
</feature>
<name>A0A6G9QGS8_9GAMM</name>
<dbReference type="Pfam" id="PF03923">
    <property type="entry name" value="Lipoprotein_16"/>
    <property type="match status" value="1"/>
</dbReference>
<dbReference type="AlphaFoldDB" id="A0A6G9QGS8"/>
<evidence type="ECO:0008006" key="4">
    <source>
        <dbReference type="Google" id="ProtNLM"/>
    </source>
</evidence>
<gene>
    <name evidence="2" type="ORF">HBH39_03785</name>
</gene>
<proteinExistence type="predicted"/>